<reference evidence="2 3" key="1">
    <citation type="journal article" date="2019" name="Genome Biol. Evol.">
        <title>Insights into the evolution of the New World diploid cottons (Gossypium, subgenus Houzingenia) based on genome sequencing.</title>
        <authorList>
            <person name="Grover C.E."/>
            <person name="Arick M.A. 2nd"/>
            <person name="Thrash A."/>
            <person name="Conover J.L."/>
            <person name="Sanders W.S."/>
            <person name="Peterson D.G."/>
            <person name="Frelichowski J.E."/>
            <person name="Scheffler J.A."/>
            <person name="Scheffler B.E."/>
            <person name="Wendel J.F."/>
        </authorList>
    </citation>
    <scope>NUCLEOTIDE SEQUENCE [LARGE SCALE GENOMIC DNA]</scope>
    <source>
        <strain evidence="2">4</strain>
        <tissue evidence="2">Leaf</tissue>
    </source>
</reference>
<name>A0A7J8ZFC5_9ROSI</name>
<dbReference type="EMBL" id="JABEZV010000004">
    <property type="protein sequence ID" value="MBA0709949.1"/>
    <property type="molecule type" value="Genomic_DNA"/>
</dbReference>
<organism evidence="2 3">
    <name type="scientific">Gossypium laxum</name>
    <dbReference type="NCBI Taxonomy" id="34288"/>
    <lineage>
        <taxon>Eukaryota</taxon>
        <taxon>Viridiplantae</taxon>
        <taxon>Streptophyta</taxon>
        <taxon>Embryophyta</taxon>
        <taxon>Tracheophyta</taxon>
        <taxon>Spermatophyta</taxon>
        <taxon>Magnoliopsida</taxon>
        <taxon>eudicotyledons</taxon>
        <taxon>Gunneridae</taxon>
        <taxon>Pentapetalae</taxon>
        <taxon>rosids</taxon>
        <taxon>malvids</taxon>
        <taxon>Malvales</taxon>
        <taxon>Malvaceae</taxon>
        <taxon>Malvoideae</taxon>
        <taxon>Gossypium</taxon>
    </lineage>
</organism>
<evidence type="ECO:0000313" key="3">
    <source>
        <dbReference type="Proteomes" id="UP000593574"/>
    </source>
</evidence>
<evidence type="ECO:0000313" key="2">
    <source>
        <dbReference type="EMBL" id="MBA0709949.1"/>
    </source>
</evidence>
<evidence type="ECO:0000256" key="1">
    <source>
        <dbReference type="SAM" id="SignalP"/>
    </source>
</evidence>
<proteinExistence type="predicted"/>
<gene>
    <name evidence="2" type="ORF">Golax_024960</name>
</gene>
<feature type="chain" id="PRO_5029484408" evidence="1">
    <location>
        <begin position="22"/>
        <end position="80"/>
    </location>
</feature>
<comment type="caution">
    <text evidence="2">The sequence shown here is derived from an EMBL/GenBank/DDBJ whole genome shotgun (WGS) entry which is preliminary data.</text>
</comment>
<accession>A0A7J8ZFC5</accession>
<keyword evidence="1" id="KW-0732">Signal</keyword>
<keyword evidence="3" id="KW-1185">Reference proteome</keyword>
<feature type="non-terminal residue" evidence="2">
    <location>
        <position position="1"/>
    </location>
</feature>
<feature type="signal peptide" evidence="1">
    <location>
        <begin position="1"/>
        <end position="21"/>
    </location>
</feature>
<protein>
    <submittedName>
        <fullName evidence="2">Uncharacterized protein</fullName>
    </submittedName>
</protein>
<dbReference type="AlphaFoldDB" id="A0A7J8ZFC5"/>
<sequence length="80" mass="8828">MDTPLSSMSVIIIVLIPGCTATDEDGNAEAMPRTGTKDIVQAYVNEMDPMQRHQWIMELMSNNNNNPQTHVGGDGMMFQS</sequence>
<dbReference type="Proteomes" id="UP000593574">
    <property type="component" value="Unassembled WGS sequence"/>
</dbReference>